<dbReference type="InterPro" id="IPR011060">
    <property type="entry name" value="RibuloseP-bd_barrel"/>
</dbReference>
<evidence type="ECO:0000256" key="8">
    <source>
        <dbReference type="ARBA" id="ARBA00023239"/>
    </source>
</evidence>
<reference evidence="10 11" key="1">
    <citation type="submission" date="2023-08" db="EMBL/GenBank/DDBJ databases">
        <title>Comparative genomics and taxonomic characterization of three novel marine species of genus Marivirga.</title>
        <authorList>
            <person name="Muhammad N."/>
            <person name="Kim S.-G."/>
        </authorList>
    </citation>
    <scope>NUCLEOTIDE SEQUENCE [LARGE SCALE GENOMIC DNA]</scope>
    <source>
        <strain evidence="10 11">BDSF4-3</strain>
    </source>
</reference>
<organism evidence="10 11">
    <name type="scientific">Marivirga salinarum</name>
    <dbReference type="NCBI Taxonomy" id="3059078"/>
    <lineage>
        <taxon>Bacteria</taxon>
        <taxon>Pseudomonadati</taxon>
        <taxon>Bacteroidota</taxon>
        <taxon>Cytophagia</taxon>
        <taxon>Cytophagales</taxon>
        <taxon>Marivirgaceae</taxon>
        <taxon>Marivirga</taxon>
    </lineage>
</organism>
<evidence type="ECO:0000256" key="2">
    <source>
        <dbReference type="ARBA" id="ARBA00004696"/>
    </source>
</evidence>
<dbReference type="AlphaFoldDB" id="A0AA51NA49"/>
<dbReference type="Proteomes" id="UP001230496">
    <property type="component" value="Chromosome"/>
</dbReference>
<dbReference type="EC" id="4.1.1.48" evidence="3"/>
<evidence type="ECO:0000256" key="6">
    <source>
        <dbReference type="ARBA" id="ARBA00022822"/>
    </source>
</evidence>
<dbReference type="NCBIfam" id="NF001377">
    <property type="entry name" value="PRK00278.2-4"/>
    <property type="match status" value="1"/>
</dbReference>
<proteinExistence type="predicted"/>
<comment type="catalytic activity">
    <reaction evidence="1">
        <text>1-(2-carboxyphenylamino)-1-deoxy-D-ribulose 5-phosphate + H(+) = (1S,2R)-1-C-(indol-3-yl)glycerol 3-phosphate + CO2 + H2O</text>
        <dbReference type="Rhea" id="RHEA:23476"/>
        <dbReference type="ChEBI" id="CHEBI:15377"/>
        <dbReference type="ChEBI" id="CHEBI:15378"/>
        <dbReference type="ChEBI" id="CHEBI:16526"/>
        <dbReference type="ChEBI" id="CHEBI:58613"/>
        <dbReference type="ChEBI" id="CHEBI:58866"/>
        <dbReference type="EC" id="4.1.1.48"/>
    </reaction>
</comment>
<evidence type="ECO:0000313" key="10">
    <source>
        <dbReference type="EMBL" id="WMN11487.1"/>
    </source>
</evidence>
<dbReference type="InterPro" id="IPR001468">
    <property type="entry name" value="Indole-3-GlycerolPSynthase_CS"/>
</dbReference>
<dbReference type="GO" id="GO:0004640">
    <property type="term" value="F:phosphoribosylanthranilate isomerase activity"/>
    <property type="evidence" value="ECO:0007669"/>
    <property type="project" value="TreeGrafter"/>
</dbReference>
<evidence type="ECO:0000256" key="5">
    <source>
        <dbReference type="ARBA" id="ARBA00022793"/>
    </source>
</evidence>
<dbReference type="EMBL" id="CP129971">
    <property type="protein sequence ID" value="WMN11487.1"/>
    <property type="molecule type" value="Genomic_DNA"/>
</dbReference>
<dbReference type="FunFam" id="3.20.20.70:FF:000024">
    <property type="entry name" value="Indole-3-glycerol phosphate synthase"/>
    <property type="match status" value="1"/>
</dbReference>
<comment type="pathway">
    <text evidence="2">Amino-acid biosynthesis; L-tryptophan biosynthesis; L-tryptophan from chorismate: step 4/5.</text>
</comment>
<protein>
    <recommendedName>
        <fullName evidence="3">indole-3-glycerol-phosphate synthase</fullName>
        <ecNumber evidence="3">4.1.1.48</ecNumber>
    </recommendedName>
</protein>
<keyword evidence="5" id="KW-0210">Decarboxylase</keyword>
<sequence length="273" mass="30242">MNILQEIAEYKKAEVAERQKLFPVEFLKQKLYYKSKPVSLKSYVMDETKTGIIAEIKRKSPSEGKINSHISVEEVSIGYMQSGASALSVLTDEPSFGGSLKDLEVARKFNYCPILRKDFMLDPYQVYEAKAHGADAILLIAAMIDKSLCQDLASLAHELGMEVLLEVHNQEELDSHYGNYVDLVGINSRDLKSFNTDLEVAKKLANQLPAGVPKIAESGLKTPEDVVAMKNAGFDGFLIGTSFMKSSEPGKACQRFSQQVKNLLAIEEGKQKV</sequence>
<feature type="domain" description="Indole-3-glycerol phosphate synthase" evidence="9">
    <location>
        <begin position="4"/>
        <end position="254"/>
    </location>
</feature>
<dbReference type="CDD" id="cd00331">
    <property type="entry name" value="IGPS"/>
    <property type="match status" value="1"/>
</dbReference>
<keyword evidence="11" id="KW-1185">Reference proteome</keyword>
<dbReference type="Gene3D" id="3.20.20.70">
    <property type="entry name" value="Aldolase class I"/>
    <property type="match status" value="1"/>
</dbReference>
<keyword evidence="6" id="KW-0822">Tryptophan biosynthesis</keyword>
<dbReference type="InterPro" id="IPR045186">
    <property type="entry name" value="Indole-3-glycerol_P_synth"/>
</dbReference>
<evidence type="ECO:0000313" key="11">
    <source>
        <dbReference type="Proteomes" id="UP001230496"/>
    </source>
</evidence>
<accession>A0AA51NA49</accession>
<name>A0AA51NA49_9BACT</name>
<gene>
    <name evidence="10" type="primary">trpC</name>
    <name evidence="10" type="ORF">QYS49_38535</name>
</gene>
<dbReference type="RefSeq" id="WP_308348771.1">
    <property type="nucleotide sequence ID" value="NZ_CP129971.1"/>
</dbReference>
<dbReference type="Pfam" id="PF00218">
    <property type="entry name" value="IGPS"/>
    <property type="match status" value="1"/>
</dbReference>
<dbReference type="GO" id="GO:0004425">
    <property type="term" value="F:indole-3-glycerol-phosphate synthase activity"/>
    <property type="evidence" value="ECO:0007669"/>
    <property type="project" value="UniProtKB-EC"/>
</dbReference>
<dbReference type="InterPro" id="IPR013785">
    <property type="entry name" value="Aldolase_TIM"/>
</dbReference>
<keyword evidence="8 10" id="KW-0456">Lyase</keyword>
<evidence type="ECO:0000259" key="9">
    <source>
        <dbReference type="Pfam" id="PF00218"/>
    </source>
</evidence>
<dbReference type="PROSITE" id="PS00614">
    <property type="entry name" value="IGPS"/>
    <property type="match status" value="1"/>
</dbReference>
<keyword evidence="7" id="KW-0057">Aromatic amino acid biosynthesis</keyword>
<evidence type="ECO:0000256" key="4">
    <source>
        <dbReference type="ARBA" id="ARBA00022605"/>
    </source>
</evidence>
<dbReference type="InterPro" id="IPR013798">
    <property type="entry name" value="Indole-3-glycerol_P_synth_dom"/>
</dbReference>
<evidence type="ECO:0000256" key="7">
    <source>
        <dbReference type="ARBA" id="ARBA00023141"/>
    </source>
</evidence>
<evidence type="ECO:0000256" key="3">
    <source>
        <dbReference type="ARBA" id="ARBA00012362"/>
    </source>
</evidence>
<dbReference type="SUPFAM" id="SSF51366">
    <property type="entry name" value="Ribulose-phoshate binding barrel"/>
    <property type="match status" value="1"/>
</dbReference>
<evidence type="ECO:0000256" key="1">
    <source>
        <dbReference type="ARBA" id="ARBA00001633"/>
    </source>
</evidence>
<keyword evidence="4" id="KW-0028">Amino-acid biosynthesis</keyword>
<dbReference type="KEGG" id="msaa:QYS49_38535"/>
<dbReference type="PANTHER" id="PTHR22854">
    <property type="entry name" value="TRYPTOPHAN BIOSYNTHESIS PROTEIN"/>
    <property type="match status" value="1"/>
</dbReference>
<dbReference type="GO" id="GO:0000162">
    <property type="term" value="P:L-tryptophan biosynthetic process"/>
    <property type="evidence" value="ECO:0007669"/>
    <property type="project" value="UniProtKB-KW"/>
</dbReference>
<dbReference type="PANTHER" id="PTHR22854:SF2">
    <property type="entry name" value="INDOLE-3-GLYCEROL-PHOSPHATE SYNTHASE"/>
    <property type="match status" value="1"/>
</dbReference>